<evidence type="ECO:0000256" key="1">
    <source>
        <dbReference type="SAM" id="MobiDB-lite"/>
    </source>
</evidence>
<feature type="compositionally biased region" description="Acidic residues" evidence="1">
    <location>
        <begin position="85"/>
        <end position="94"/>
    </location>
</feature>
<dbReference type="InterPro" id="IPR043504">
    <property type="entry name" value="Peptidase_S1_PA_chymotrypsin"/>
</dbReference>
<evidence type="ECO:0000313" key="3">
    <source>
        <dbReference type="EMBL" id="CAK1543940.1"/>
    </source>
</evidence>
<evidence type="ECO:0000259" key="2">
    <source>
        <dbReference type="Pfam" id="PF00089"/>
    </source>
</evidence>
<accession>A0AAV1J7J4</accession>
<feature type="region of interest" description="Disordered" evidence="1">
    <location>
        <begin position="79"/>
        <end position="103"/>
    </location>
</feature>
<feature type="domain" description="Peptidase S1" evidence="2">
    <location>
        <begin position="6"/>
        <end position="92"/>
    </location>
</feature>
<dbReference type="InterPro" id="IPR009003">
    <property type="entry name" value="Peptidase_S1_PA"/>
</dbReference>
<gene>
    <name evidence="3" type="ORF">LNINA_LOCUS3723</name>
</gene>
<protein>
    <recommendedName>
        <fullName evidence="2">Peptidase S1 domain-containing protein</fullName>
    </recommendedName>
</protein>
<dbReference type="Pfam" id="PF00089">
    <property type="entry name" value="Trypsin"/>
    <property type="match status" value="1"/>
</dbReference>
<keyword evidence="4" id="KW-1185">Reference proteome</keyword>
<organism evidence="3 4">
    <name type="scientific">Leptosia nina</name>
    <dbReference type="NCBI Taxonomy" id="320188"/>
    <lineage>
        <taxon>Eukaryota</taxon>
        <taxon>Metazoa</taxon>
        <taxon>Ecdysozoa</taxon>
        <taxon>Arthropoda</taxon>
        <taxon>Hexapoda</taxon>
        <taxon>Insecta</taxon>
        <taxon>Pterygota</taxon>
        <taxon>Neoptera</taxon>
        <taxon>Endopterygota</taxon>
        <taxon>Lepidoptera</taxon>
        <taxon>Glossata</taxon>
        <taxon>Ditrysia</taxon>
        <taxon>Papilionoidea</taxon>
        <taxon>Pieridae</taxon>
        <taxon>Pierinae</taxon>
        <taxon>Leptosia</taxon>
    </lineage>
</organism>
<comment type="caution">
    <text evidence="3">The sequence shown here is derived from an EMBL/GenBank/DDBJ whole genome shotgun (WGS) entry which is preliminary data.</text>
</comment>
<dbReference type="GO" id="GO:0004252">
    <property type="term" value="F:serine-type endopeptidase activity"/>
    <property type="evidence" value="ECO:0007669"/>
    <property type="project" value="InterPro"/>
</dbReference>
<dbReference type="EMBL" id="CAVLEF010000005">
    <property type="protein sequence ID" value="CAK1543940.1"/>
    <property type="molecule type" value="Genomic_DNA"/>
</dbReference>
<dbReference type="InterPro" id="IPR001254">
    <property type="entry name" value="Trypsin_dom"/>
</dbReference>
<dbReference type="AlphaFoldDB" id="A0AAV1J7J4"/>
<dbReference type="Gene3D" id="2.40.10.10">
    <property type="entry name" value="Trypsin-like serine proteases"/>
    <property type="match status" value="1"/>
</dbReference>
<evidence type="ECO:0000313" key="4">
    <source>
        <dbReference type="Proteomes" id="UP001497472"/>
    </source>
</evidence>
<dbReference type="SUPFAM" id="SSF50494">
    <property type="entry name" value="Trypsin-like serine proteases"/>
    <property type="match status" value="1"/>
</dbReference>
<proteinExistence type="predicted"/>
<dbReference type="GO" id="GO:0006508">
    <property type="term" value="P:proteolysis"/>
    <property type="evidence" value="ECO:0007669"/>
    <property type="project" value="InterPro"/>
</dbReference>
<reference evidence="3 4" key="1">
    <citation type="submission" date="2023-11" db="EMBL/GenBank/DDBJ databases">
        <authorList>
            <person name="Okamura Y."/>
        </authorList>
    </citation>
    <scope>NUCLEOTIDE SEQUENCE [LARGE SCALE GENOMIC DNA]</scope>
</reference>
<dbReference type="Proteomes" id="UP001497472">
    <property type="component" value="Unassembled WGS sequence"/>
</dbReference>
<name>A0AAV1J7J4_9NEOP</name>
<sequence length="273" mass="30748">MFDTGYEQYLPIERVLTHPKFRGWTADLALVFTFASMVSDKPGRVVPLVSDNVKAAVDANVTVISWGRSKDEETVEQIYTPPAVESDESTEQSEETTSHESLEVPVVAKSRTRIYHERPRADAKDQYDLSEGDTVKTFSLKMDAYDFDVHRHETTTGLQGIPEISYEANNNSDFNSEEDRKIWKKTKEDSGAPAMRHGHLVAVTVGGAEFDGDNVAVAMKISCFCSWIAENLPDGGPNMQCCTNCCDLHTQQSLELSEEKTHRYVYRKRKKIL</sequence>